<proteinExistence type="inferred from homology"/>
<keyword evidence="2" id="KW-0996">Nickel insertion</keyword>
<sequence>MRAHAKLGVRLRPGAQDTPRSHVSRLRSHGPLVLRPTGERLPGWLSRWGADPVDGVTVRLAAGAAGPLGGDHWRLDVEVGDGAALQLGAVSASLVLPGAHAARSLSETTISVGADAMLVWSPAAQIAAAGCRHAGLSRIDLAPGARLCAREEVVIGRYGEEPGDFAQRLRVTRSGEALYDQELAVGAASAGWNSPAVVADRKALGSIVVVDPATTNLDLFTAAVSPDVPDTAVMRLAPDAVLITSLAPDMISLRHRLSTTFAGFAATR</sequence>
<protein>
    <recommendedName>
        <fullName evidence="2">Urease accessory protein UreD</fullName>
    </recommendedName>
</protein>
<reference evidence="5" key="1">
    <citation type="journal article" date="2019" name="Int. J. Syst. Evol. Microbiol.">
        <title>The Global Catalogue of Microorganisms (GCM) 10K type strain sequencing project: providing services to taxonomists for standard genome sequencing and annotation.</title>
        <authorList>
            <consortium name="The Broad Institute Genomics Platform"/>
            <consortium name="The Broad Institute Genome Sequencing Center for Infectious Disease"/>
            <person name="Wu L."/>
            <person name="Ma J."/>
        </authorList>
    </citation>
    <scope>NUCLEOTIDE SEQUENCE [LARGE SCALE GENOMIC DNA]</scope>
    <source>
        <strain evidence="5">JCM 17975</strain>
    </source>
</reference>
<evidence type="ECO:0000313" key="5">
    <source>
        <dbReference type="Proteomes" id="UP001500843"/>
    </source>
</evidence>
<accession>A0ABP8XM67</accession>
<dbReference type="InterPro" id="IPR002669">
    <property type="entry name" value="UreD"/>
</dbReference>
<dbReference type="EMBL" id="BAABHM010000016">
    <property type="protein sequence ID" value="GAA4709523.1"/>
    <property type="molecule type" value="Genomic_DNA"/>
</dbReference>
<comment type="similarity">
    <text evidence="2">Belongs to the UreD family.</text>
</comment>
<dbReference type="Pfam" id="PF01774">
    <property type="entry name" value="UreD"/>
    <property type="match status" value="1"/>
</dbReference>
<organism evidence="4 5">
    <name type="scientific">Promicromonospora umidemergens</name>
    <dbReference type="NCBI Taxonomy" id="629679"/>
    <lineage>
        <taxon>Bacteria</taxon>
        <taxon>Bacillati</taxon>
        <taxon>Actinomycetota</taxon>
        <taxon>Actinomycetes</taxon>
        <taxon>Micrococcales</taxon>
        <taxon>Promicromonosporaceae</taxon>
        <taxon>Promicromonospora</taxon>
    </lineage>
</organism>
<keyword evidence="1 2" id="KW-0143">Chaperone</keyword>
<keyword evidence="2" id="KW-0963">Cytoplasm</keyword>
<keyword evidence="5" id="KW-1185">Reference proteome</keyword>
<feature type="region of interest" description="Disordered" evidence="3">
    <location>
        <begin position="1"/>
        <end position="26"/>
    </location>
</feature>
<evidence type="ECO:0000256" key="1">
    <source>
        <dbReference type="ARBA" id="ARBA00023186"/>
    </source>
</evidence>
<name>A0ABP8XM67_9MICO</name>
<comment type="caution">
    <text evidence="4">The sequence shown here is derived from an EMBL/GenBank/DDBJ whole genome shotgun (WGS) entry which is preliminary data.</text>
</comment>
<dbReference type="Proteomes" id="UP001500843">
    <property type="component" value="Unassembled WGS sequence"/>
</dbReference>
<evidence type="ECO:0000256" key="2">
    <source>
        <dbReference type="HAMAP-Rule" id="MF_01384"/>
    </source>
</evidence>
<comment type="subcellular location">
    <subcellularLocation>
        <location evidence="2">Cytoplasm</location>
    </subcellularLocation>
</comment>
<comment type="subunit">
    <text evidence="2">UreD, UreF and UreG form a complex that acts as a GTP-hydrolysis-dependent molecular chaperone, activating the urease apoprotein by helping to assemble the nickel containing metallocenter of UreC. The UreE protein probably delivers the nickel.</text>
</comment>
<evidence type="ECO:0000256" key="3">
    <source>
        <dbReference type="SAM" id="MobiDB-lite"/>
    </source>
</evidence>
<comment type="function">
    <text evidence="2">Required for maturation of urease via the functional incorporation of the urease nickel metallocenter.</text>
</comment>
<evidence type="ECO:0000313" key="4">
    <source>
        <dbReference type="EMBL" id="GAA4709523.1"/>
    </source>
</evidence>
<dbReference type="RefSeq" id="WP_253868351.1">
    <property type="nucleotide sequence ID" value="NZ_BAABHM010000016.1"/>
</dbReference>
<dbReference type="HAMAP" id="MF_01384">
    <property type="entry name" value="UreD"/>
    <property type="match status" value="1"/>
</dbReference>
<gene>
    <name evidence="2" type="primary">ureD</name>
    <name evidence="4" type="ORF">GCM10023198_35370</name>
</gene>